<dbReference type="AlphaFoldDB" id="A0A0E9VL47"/>
<name>A0A0E9VL47_ANGAN</name>
<evidence type="ECO:0000313" key="1">
    <source>
        <dbReference type="EMBL" id="JAH77953.1"/>
    </source>
</evidence>
<organism evidence="1">
    <name type="scientific">Anguilla anguilla</name>
    <name type="common">European freshwater eel</name>
    <name type="synonym">Muraena anguilla</name>
    <dbReference type="NCBI Taxonomy" id="7936"/>
    <lineage>
        <taxon>Eukaryota</taxon>
        <taxon>Metazoa</taxon>
        <taxon>Chordata</taxon>
        <taxon>Craniata</taxon>
        <taxon>Vertebrata</taxon>
        <taxon>Euteleostomi</taxon>
        <taxon>Actinopterygii</taxon>
        <taxon>Neopterygii</taxon>
        <taxon>Teleostei</taxon>
        <taxon>Anguilliformes</taxon>
        <taxon>Anguillidae</taxon>
        <taxon>Anguilla</taxon>
    </lineage>
</organism>
<reference evidence="1" key="2">
    <citation type="journal article" date="2015" name="Fish Shellfish Immunol.">
        <title>Early steps in the European eel (Anguilla anguilla)-Vibrio vulnificus interaction in the gills: Role of the RtxA13 toxin.</title>
        <authorList>
            <person name="Callol A."/>
            <person name="Pajuelo D."/>
            <person name="Ebbesson L."/>
            <person name="Teles M."/>
            <person name="MacKenzie S."/>
            <person name="Amaro C."/>
        </authorList>
    </citation>
    <scope>NUCLEOTIDE SEQUENCE</scope>
</reference>
<sequence length="27" mass="3142">MLSFRDYLPYTKDKSSAYTASRLSLRA</sequence>
<dbReference type="EMBL" id="GBXM01030624">
    <property type="protein sequence ID" value="JAH77953.1"/>
    <property type="molecule type" value="Transcribed_RNA"/>
</dbReference>
<proteinExistence type="predicted"/>
<protein>
    <submittedName>
        <fullName evidence="1">Uncharacterized protein</fullName>
    </submittedName>
</protein>
<reference evidence="1" key="1">
    <citation type="submission" date="2014-11" db="EMBL/GenBank/DDBJ databases">
        <authorList>
            <person name="Amaro Gonzalez C."/>
        </authorList>
    </citation>
    <scope>NUCLEOTIDE SEQUENCE</scope>
</reference>
<accession>A0A0E9VL47</accession>